<dbReference type="SUPFAM" id="SSF47413">
    <property type="entry name" value="lambda repressor-like DNA-binding domains"/>
    <property type="match status" value="1"/>
</dbReference>
<dbReference type="InterPro" id="IPR001387">
    <property type="entry name" value="Cro/C1-type_HTH"/>
</dbReference>
<dbReference type="GO" id="GO:0003677">
    <property type="term" value="F:DNA binding"/>
    <property type="evidence" value="ECO:0007669"/>
    <property type="project" value="InterPro"/>
</dbReference>
<dbReference type="STRING" id="84029.CROST_33510"/>
<sequence>MINEFLKLKTETFGDYIKRIRLLRGYSQRKLATLSSLSSGTIYRIQNGTNYPELYIVINLAEALNLDKDSLLIEAGYL</sequence>
<dbReference type="Gene3D" id="1.10.260.40">
    <property type="entry name" value="lambda repressor-like DNA-binding domains"/>
    <property type="match status" value="1"/>
</dbReference>
<protein>
    <submittedName>
        <fullName evidence="1">Uncharacterized protein</fullName>
    </submittedName>
</protein>
<reference evidence="1 2" key="1">
    <citation type="submission" date="2022-04" db="EMBL/GenBank/DDBJ databases">
        <title>Genome sequence of C. roseum typestrain.</title>
        <authorList>
            <person name="Poehlein A."/>
            <person name="Schoch T."/>
            <person name="Duerre P."/>
            <person name="Daniel R."/>
        </authorList>
    </citation>
    <scope>NUCLEOTIDE SEQUENCE [LARGE SCALE GENOMIC DNA]</scope>
    <source>
        <strain evidence="1 2">DSM 7320</strain>
    </source>
</reference>
<dbReference type="Proteomes" id="UP000190951">
    <property type="component" value="Chromosome"/>
</dbReference>
<dbReference type="RefSeq" id="WP_139355992.1">
    <property type="nucleotide sequence ID" value="NZ_CP096983.1"/>
</dbReference>
<dbReference type="AlphaFoldDB" id="A0A1S8L0R2"/>
<gene>
    <name evidence="1" type="ORF">CROST_017400</name>
</gene>
<dbReference type="EMBL" id="CP096983">
    <property type="protein sequence ID" value="URZ11024.1"/>
    <property type="molecule type" value="Genomic_DNA"/>
</dbReference>
<evidence type="ECO:0000313" key="1">
    <source>
        <dbReference type="EMBL" id="URZ11024.1"/>
    </source>
</evidence>
<name>A0A1S8L0R2_9CLOT</name>
<dbReference type="Pfam" id="PF01381">
    <property type="entry name" value="HTH_3"/>
    <property type="match status" value="1"/>
</dbReference>
<keyword evidence="2" id="KW-1185">Reference proteome</keyword>
<organism evidence="1 2">
    <name type="scientific">Clostridium felsineum</name>
    <dbReference type="NCBI Taxonomy" id="36839"/>
    <lineage>
        <taxon>Bacteria</taxon>
        <taxon>Bacillati</taxon>
        <taxon>Bacillota</taxon>
        <taxon>Clostridia</taxon>
        <taxon>Eubacteriales</taxon>
        <taxon>Clostridiaceae</taxon>
        <taxon>Clostridium</taxon>
    </lineage>
</organism>
<dbReference type="KEGG" id="crw:CROST_017400"/>
<dbReference type="PROSITE" id="PS50943">
    <property type="entry name" value="HTH_CROC1"/>
    <property type="match status" value="1"/>
</dbReference>
<dbReference type="SMART" id="SM00530">
    <property type="entry name" value="HTH_XRE"/>
    <property type="match status" value="1"/>
</dbReference>
<dbReference type="CDD" id="cd00093">
    <property type="entry name" value="HTH_XRE"/>
    <property type="match status" value="1"/>
</dbReference>
<proteinExistence type="predicted"/>
<dbReference type="InterPro" id="IPR010982">
    <property type="entry name" value="Lambda_DNA-bd_dom_sf"/>
</dbReference>
<accession>A0A1S8L0R2</accession>
<evidence type="ECO:0000313" key="2">
    <source>
        <dbReference type="Proteomes" id="UP000190951"/>
    </source>
</evidence>